<evidence type="ECO:0000313" key="3">
    <source>
        <dbReference type="Proteomes" id="UP000565286"/>
    </source>
</evidence>
<dbReference type="Gene3D" id="3.10.180.10">
    <property type="entry name" value="2,3-Dihydroxybiphenyl 1,2-Dioxygenase, domain 1"/>
    <property type="match status" value="1"/>
</dbReference>
<dbReference type="Proteomes" id="UP000565286">
    <property type="component" value="Unassembled WGS sequence"/>
</dbReference>
<comment type="caution">
    <text evidence="2">The sequence shown here is derived from an EMBL/GenBank/DDBJ whole genome shotgun (WGS) entry which is preliminary data.</text>
</comment>
<dbReference type="InterPro" id="IPR037523">
    <property type="entry name" value="VOC_core"/>
</dbReference>
<keyword evidence="2" id="KW-0223">Dioxygenase</keyword>
<dbReference type="SUPFAM" id="SSF54593">
    <property type="entry name" value="Glyoxalase/Bleomycin resistance protein/Dihydroxybiphenyl dioxygenase"/>
    <property type="match status" value="1"/>
</dbReference>
<evidence type="ECO:0000259" key="1">
    <source>
        <dbReference type="PROSITE" id="PS51819"/>
    </source>
</evidence>
<keyword evidence="2" id="KW-0456">Lyase</keyword>
<name>A0A7W6C5N2_9HYPH</name>
<dbReference type="EMBL" id="JACIDV010000002">
    <property type="protein sequence ID" value="MBB3944904.1"/>
    <property type="molecule type" value="Genomic_DNA"/>
</dbReference>
<dbReference type="InterPro" id="IPR029068">
    <property type="entry name" value="Glyas_Bleomycin-R_OHBP_Dase"/>
</dbReference>
<protein>
    <submittedName>
        <fullName evidence="2">Catechol 2,3-dioxygenase-like lactoylglutathione lyase family enzyme</fullName>
    </submittedName>
</protein>
<keyword evidence="3" id="KW-1185">Reference proteome</keyword>
<reference evidence="2 3" key="1">
    <citation type="submission" date="2020-08" db="EMBL/GenBank/DDBJ databases">
        <title>Genomic Encyclopedia of Type Strains, Phase IV (KMG-IV): sequencing the most valuable type-strain genomes for metagenomic binning, comparative biology and taxonomic classification.</title>
        <authorList>
            <person name="Goeker M."/>
        </authorList>
    </citation>
    <scope>NUCLEOTIDE SEQUENCE [LARGE SCALE GENOMIC DNA]</scope>
    <source>
        <strain evidence="2 3">DSM 26438</strain>
    </source>
</reference>
<organism evidence="2 3">
    <name type="scientific">Rhizobium skierniewicense</name>
    <dbReference type="NCBI Taxonomy" id="984260"/>
    <lineage>
        <taxon>Bacteria</taxon>
        <taxon>Pseudomonadati</taxon>
        <taxon>Pseudomonadota</taxon>
        <taxon>Alphaproteobacteria</taxon>
        <taxon>Hyphomicrobiales</taxon>
        <taxon>Rhizobiaceae</taxon>
        <taxon>Rhizobium/Agrobacterium group</taxon>
        <taxon>Rhizobium</taxon>
    </lineage>
</organism>
<dbReference type="GO" id="GO:0051213">
    <property type="term" value="F:dioxygenase activity"/>
    <property type="evidence" value="ECO:0007669"/>
    <property type="project" value="UniProtKB-KW"/>
</dbReference>
<dbReference type="AlphaFoldDB" id="A0A7W6C5N2"/>
<dbReference type="InterPro" id="IPR004360">
    <property type="entry name" value="Glyas_Fos-R_dOase_dom"/>
</dbReference>
<dbReference type="PANTHER" id="PTHR39175">
    <property type="entry name" value="FAMILY PROTEIN, PUTATIVE (AFU_ORTHOLOGUE AFUA_3G15060)-RELATED"/>
    <property type="match status" value="1"/>
</dbReference>
<dbReference type="RefSeq" id="WP_183894150.1">
    <property type="nucleotide sequence ID" value="NZ_JACIDV010000002.1"/>
</dbReference>
<feature type="domain" description="VOC" evidence="1">
    <location>
        <begin position="5"/>
        <end position="119"/>
    </location>
</feature>
<dbReference type="PANTHER" id="PTHR39175:SF1">
    <property type="entry name" value="FAMILY PROTEIN, PUTATIVE (AFU_ORTHOLOGUE AFUA_3G15060)-RELATED"/>
    <property type="match status" value="1"/>
</dbReference>
<proteinExistence type="predicted"/>
<sequence>MSIIALDHVQLAMPAGREEDARNFYAGLLGLSERAKPDNLAKRGGCWFESGAVRVHLGVDADFKPAAKAHPAFQVEDLARFRKTFELAGHHVVEDEPLDGYDRFYVYDPFGNRIELMQPLLRDEK</sequence>
<dbReference type="PROSITE" id="PS51819">
    <property type="entry name" value="VOC"/>
    <property type="match status" value="1"/>
</dbReference>
<dbReference type="GO" id="GO:0016829">
    <property type="term" value="F:lyase activity"/>
    <property type="evidence" value="ECO:0007669"/>
    <property type="project" value="UniProtKB-KW"/>
</dbReference>
<evidence type="ECO:0000313" key="2">
    <source>
        <dbReference type="EMBL" id="MBB3944904.1"/>
    </source>
</evidence>
<dbReference type="Pfam" id="PF00903">
    <property type="entry name" value="Glyoxalase"/>
    <property type="match status" value="1"/>
</dbReference>
<accession>A0A7W6C5N2</accession>
<keyword evidence="2" id="KW-0560">Oxidoreductase</keyword>
<gene>
    <name evidence="2" type="ORF">GGQ73_000829</name>
</gene>